<reference evidence="3 4" key="1">
    <citation type="submission" date="2017-03" db="EMBL/GenBank/DDBJ databases">
        <authorList>
            <person name="Afonso C.L."/>
            <person name="Miller P.J."/>
            <person name="Scott M.A."/>
            <person name="Spackman E."/>
            <person name="Goraichik I."/>
            <person name="Dimitrov K.M."/>
            <person name="Suarez D.L."/>
            <person name="Swayne D.E."/>
        </authorList>
    </citation>
    <scope>NUCLEOTIDE SEQUENCE [LARGE SCALE GENOMIC DNA]</scope>
    <source>
        <strain evidence="3 4">CECT 8620</strain>
    </source>
</reference>
<dbReference type="SUPFAM" id="SSF50475">
    <property type="entry name" value="FMN-binding split barrel"/>
    <property type="match status" value="1"/>
</dbReference>
<proteinExistence type="predicted"/>
<evidence type="ECO:0000259" key="2">
    <source>
        <dbReference type="SMART" id="SM00903"/>
    </source>
</evidence>
<dbReference type="EMBL" id="FWFS01000009">
    <property type="protein sequence ID" value="SLN57304.1"/>
    <property type="molecule type" value="Genomic_DNA"/>
</dbReference>
<gene>
    <name evidence="3" type="primary">rutF_1</name>
    <name evidence="3" type="ORF">AQS8620_02528</name>
</gene>
<dbReference type="PANTHER" id="PTHR30466:SF1">
    <property type="entry name" value="FMN REDUCTASE (NADH) RUTF"/>
    <property type="match status" value="1"/>
</dbReference>
<dbReference type="Pfam" id="PF01613">
    <property type="entry name" value="Flavin_Reduct"/>
    <property type="match status" value="1"/>
</dbReference>
<dbReference type="GO" id="GO:0006208">
    <property type="term" value="P:pyrimidine nucleobase catabolic process"/>
    <property type="evidence" value="ECO:0007669"/>
    <property type="project" value="TreeGrafter"/>
</dbReference>
<evidence type="ECO:0000256" key="1">
    <source>
        <dbReference type="ARBA" id="ARBA00023002"/>
    </source>
</evidence>
<sequence>MSAQSETMIEETPAQLLAHVSKEAFRGGMARLAGAVNIVTTDGASGRAGFTASAVCSVTDSPPTLLVCINRASSAAPAFLENDVLCVNTVGPDHQDLAMLFGGKTPMASRFEQADWAAGKTGAPVLDGAVVSFDCTVSQRTVVGTHEVIFAEVVGVVENDQASASAYWGRKFHELKN</sequence>
<dbReference type="Gene3D" id="2.30.110.10">
    <property type="entry name" value="Electron Transport, Fmn-binding Protein, Chain A"/>
    <property type="match status" value="1"/>
</dbReference>
<dbReference type="GO" id="GO:0042602">
    <property type="term" value="F:riboflavin reductase (NADPH) activity"/>
    <property type="evidence" value="ECO:0007669"/>
    <property type="project" value="TreeGrafter"/>
</dbReference>
<feature type="domain" description="Flavin reductase like" evidence="2">
    <location>
        <begin position="29"/>
        <end position="174"/>
    </location>
</feature>
<organism evidence="3 4">
    <name type="scientific">Aquimixticola soesokkakensis</name>
    <dbReference type="NCBI Taxonomy" id="1519096"/>
    <lineage>
        <taxon>Bacteria</taxon>
        <taxon>Pseudomonadati</taxon>
        <taxon>Pseudomonadota</taxon>
        <taxon>Alphaproteobacteria</taxon>
        <taxon>Rhodobacterales</taxon>
        <taxon>Paracoccaceae</taxon>
        <taxon>Aquimixticola</taxon>
    </lineage>
</organism>
<accession>A0A1Y5T731</accession>
<dbReference type="InterPro" id="IPR002563">
    <property type="entry name" value="Flavin_Rdtase-like_dom"/>
</dbReference>
<dbReference type="AlphaFoldDB" id="A0A1Y5T731"/>
<evidence type="ECO:0000313" key="4">
    <source>
        <dbReference type="Proteomes" id="UP000193862"/>
    </source>
</evidence>
<dbReference type="EC" id="1.5.1.42" evidence="3"/>
<dbReference type="PANTHER" id="PTHR30466">
    <property type="entry name" value="FLAVIN REDUCTASE"/>
    <property type="match status" value="1"/>
</dbReference>
<evidence type="ECO:0000313" key="3">
    <source>
        <dbReference type="EMBL" id="SLN57304.1"/>
    </source>
</evidence>
<dbReference type="InterPro" id="IPR012349">
    <property type="entry name" value="Split_barrel_FMN-bd"/>
</dbReference>
<dbReference type="GO" id="GO:0010181">
    <property type="term" value="F:FMN binding"/>
    <property type="evidence" value="ECO:0007669"/>
    <property type="project" value="InterPro"/>
</dbReference>
<dbReference type="InterPro" id="IPR050268">
    <property type="entry name" value="NADH-dep_flavin_reductase"/>
</dbReference>
<keyword evidence="4" id="KW-1185">Reference proteome</keyword>
<dbReference type="Proteomes" id="UP000193862">
    <property type="component" value="Unassembled WGS sequence"/>
</dbReference>
<dbReference type="GO" id="GO:0052874">
    <property type="term" value="F:FMN reductase (NADH) activity"/>
    <property type="evidence" value="ECO:0007669"/>
    <property type="project" value="UniProtKB-EC"/>
</dbReference>
<keyword evidence="1 3" id="KW-0560">Oxidoreductase</keyword>
<protein>
    <submittedName>
        <fullName evidence="3">FMN reductase (NADH) RutF</fullName>
        <ecNumber evidence="3">1.5.1.42</ecNumber>
    </submittedName>
</protein>
<dbReference type="RefSeq" id="WP_234990480.1">
    <property type="nucleotide sequence ID" value="NZ_FWFS01000009.1"/>
</dbReference>
<name>A0A1Y5T731_9RHOB</name>
<dbReference type="SMART" id="SM00903">
    <property type="entry name" value="Flavin_Reduct"/>
    <property type="match status" value="1"/>
</dbReference>